<dbReference type="RefSeq" id="WP_213516975.1">
    <property type="nucleotide sequence ID" value="NZ_BOSE01000006.1"/>
</dbReference>
<protein>
    <submittedName>
        <fullName evidence="1">Uncharacterized protein</fullName>
    </submittedName>
</protein>
<evidence type="ECO:0000313" key="2">
    <source>
        <dbReference type="Proteomes" id="UP000683139"/>
    </source>
</evidence>
<organism evidence="1 2">
    <name type="scientific">Paenibacillus montaniterrae</name>
    <dbReference type="NCBI Taxonomy" id="429341"/>
    <lineage>
        <taxon>Bacteria</taxon>
        <taxon>Bacillati</taxon>
        <taxon>Bacillota</taxon>
        <taxon>Bacilli</taxon>
        <taxon>Bacillales</taxon>
        <taxon>Paenibacillaceae</taxon>
        <taxon>Paenibacillus</taxon>
    </lineage>
</organism>
<keyword evidence="2" id="KW-1185">Reference proteome</keyword>
<accession>A0A919YVF0</accession>
<comment type="caution">
    <text evidence="1">The sequence shown here is derived from an EMBL/GenBank/DDBJ whole genome shotgun (WGS) entry which is preliminary data.</text>
</comment>
<gene>
    <name evidence="1" type="ORF">J40TS1_31800</name>
</gene>
<dbReference type="AlphaFoldDB" id="A0A919YVF0"/>
<name>A0A919YVF0_9BACL</name>
<evidence type="ECO:0000313" key="1">
    <source>
        <dbReference type="EMBL" id="GIP17538.1"/>
    </source>
</evidence>
<sequence length="222" mass="25258">MEQLERQTYLMKLMLVLMRDRKARQAQVRSVGYLREYGELPEDMGVNTLGKLTDEALQALAEQIGMKKRPAGGKSDIYMNDLGYVLVSTEAVTSLMENADEQDLLELADHLQLSRSIVAPTLERLREKQAAQSTSELVVSLASADGAFQSEQKQWAKLISYWWCNGSANAPSKFPAELVLSYADPLNMNTWDIVEPDAYLDSRWERLQLKLDREHRLSIFLD</sequence>
<dbReference type="EMBL" id="BOSE01000006">
    <property type="protein sequence ID" value="GIP17538.1"/>
    <property type="molecule type" value="Genomic_DNA"/>
</dbReference>
<proteinExistence type="predicted"/>
<dbReference type="Proteomes" id="UP000683139">
    <property type="component" value="Unassembled WGS sequence"/>
</dbReference>
<reference evidence="1" key="1">
    <citation type="submission" date="2021-03" db="EMBL/GenBank/DDBJ databases">
        <title>Antimicrobial resistance genes in bacteria isolated from Japanese honey, and their potential for conferring macrolide and lincosamide resistance in the American foulbrood pathogen Paenibacillus larvae.</title>
        <authorList>
            <person name="Okamoto M."/>
            <person name="Kumagai M."/>
            <person name="Kanamori H."/>
            <person name="Takamatsu D."/>
        </authorList>
    </citation>
    <scope>NUCLEOTIDE SEQUENCE</scope>
    <source>
        <strain evidence="1">J40TS1</strain>
    </source>
</reference>